<dbReference type="Proteomes" id="UP001285616">
    <property type="component" value="Unassembled WGS sequence"/>
</dbReference>
<evidence type="ECO:0000313" key="5">
    <source>
        <dbReference type="EMBL" id="NDR90118.1"/>
    </source>
</evidence>
<feature type="transmembrane region" description="Helical" evidence="1">
    <location>
        <begin position="203"/>
        <end position="222"/>
    </location>
</feature>
<evidence type="ECO:0000313" key="8">
    <source>
        <dbReference type="EMBL" id="RYL76749.1"/>
    </source>
</evidence>
<dbReference type="Proteomes" id="UP001180189">
    <property type="component" value="Chromosome"/>
</dbReference>
<evidence type="ECO:0000313" key="13">
    <source>
        <dbReference type="Proteomes" id="UP000284508"/>
    </source>
</evidence>
<reference evidence="3" key="6">
    <citation type="submission" date="2019-12" db="EMBL/GenBank/DDBJ databases">
        <authorList>
            <consortium name="NCBI Pathogen Detection Project"/>
        </authorList>
    </citation>
    <scope>NUCLEOTIDE SEQUENCE</scope>
    <source>
        <strain evidence="4">C0382</strain>
        <strain evidence="3">EC00763</strain>
    </source>
</reference>
<dbReference type="OMA" id="VQTVIMP"/>
<evidence type="ECO:0000313" key="9">
    <source>
        <dbReference type="EMBL" id="STP19277.1"/>
    </source>
</evidence>
<dbReference type="Proteomes" id="UP000284508">
    <property type="component" value="Unassembled WGS sequence"/>
</dbReference>
<dbReference type="GO" id="GO:0005886">
    <property type="term" value="C:plasma membrane"/>
    <property type="evidence" value="ECO:0007669"/>
    <property type="project" value="TreeGrafter"/>
</dbReference>
<evidence type="ECO:0000313" key="12">
    <source>
        <dbReference type="Proteomes" id="UP000254181"/>
    </source>
</evidence>
<dbReference type="Pfam" id="PF04657">
    <property type="entry name" value="DMT_YdcZ"/>
    <property type="match status" value="2"/>
</dbReference>
<organism evidence="5 16">
    <name type="scientific">Escherichia coli</name>
    <dbReference type="NCBI Taxonomy" id="562"/>
    <lineage>
        <taxon>Bacteria</taxon>
        <taxon>Pseudomonadati</taxon>
        <taxon>Pseudomonadota</taxon>
        <taxon>Gammaproteobacteria</taxon>
        <taxon>Enterobacterales</taxon>
        <taxon>Enterobacteriaceae</taxon>
        <taxon>Escherichia</taxon>
    </lineage>
</organism>
<dbReference type="Proteomes" id="UP000291778">
    <property type="component" value="Unassembled WGS sequence"/>
</dbReference>
<feature type="transmembrane region" description="Helical" evidence="1">
    <location>
        <begin position="258"/>
        <end position="280"/>
    </location>
</feature>
<dbReference type="Proteomes" id="UP000254181">
    <property type="component" value="Unassembled WGS sequence"/>
</dbReference>
<feature type="transmembrane region" description="Helical" evidence="1">
    <location>
        <begin position="40"/>
        <end position="59"/>
    </location>
</feature>
<dbReference type="EMBL" id="ABONVU020000016">
    <property type="protein sequence ID" value="EMJ5255676.1"/>
    <property type="molecule type" value="Genomic_DNA"/>
</dbReference>
<dbReference type="EMBL" id="CP107128">
    <property type="protein sequence ID" value="WLM94032.1"/>
    <property type="molecule type" value="Genomic_DNA"/>
</dbReference>
<feature type="transmembrane region" description="Helical" evidence="1">
    <location>
        <begin position="234"/>
        <end position="253"/>
    </location>
</feature>
<reference evidence="11" key="10">
    <citation type="submission" date="2024-03" db="EMBL/GenBank/DDBJ databases">
        <title>Epithelial relay of microbial signals coordinates intestinal macrophage supported barrier repair.</title>
        <authorList>
            <person name="Tsai M.T."/>
        </authorList>
    </citation>
    <scope>NUCLEOTIDE SEQUENCE</scope>
    <source>
        <strain evidence="11">MS 21-1</strain>
    </source>
</reference>
<gene>
    <name evidence="6" type="ORF">D3C88_29665</name>
    <name evidence="7" type="ORF">EPS76_20135</name>
    <name evidence="8" type="ORF">EWK56_26290</name>
    <name evidence="5" type="ORF">FPI65_02095</name>
    <name evidence="3" type="ORF">GRC73_23185</name>
    <name evidence="4" type="ORF">HIE29_004390</name>
    <name evidence="9" type="ORF">NCTC9075_02689</name>
    <name evidence="10" type="ORF">OGM49_15000</name>
    <name evidence="2" type="ORF">R8O40_003968</name>
    <name evidence="11" type="ORF">V9Z47_16515</name>
</gene>
<name>A0A061Y8W9_ECOLX</name>
<reference evidence="5 16" key="7">
    <citation type="journal article" date="2020" name="Int. J. Nanomedicine">
        <title>Consequences Of Long-Term Bacteria's Exposure To Silver Nanoformulations With Different PhysicoChemical Properties.</title>
        <authorList>
            <person name="Kedziora A."/>
            <person name="Wernecki M."/>
            <person name="Korzekwa K."/>
            <person name="Speruda M."/>
            <person name="Gerasymchuk Y."/>
            <person name="Lukowiak A."/>
            <person name="Bugla-Ploskonska G."/>
        </authorList>
    </citation>
    <scope>NUCLEOTIDE SEQUENCE [LARGE SCALE GENOMIC DNA]</scope>
    <source>
        <strain evidence="5 16">ATCC 11230</strain>
    </source>
</reference>
<feature type="transmembrane region" description="Helical" evidence="1">
    <location>
        <begin position="286"/>
        <end position="307"/>
    </location>
</feature>
<evidence type="ECO:0000313" key="11">
    <source>
        <dbReference type="EMBL" id="WWX69741.1"/>
    </source>
</evidence>
<dbReference type="Proteomes" id="UP000288730">
    <property type="component" value="Unassembled WGS sequence"/>
</dbReference>
<sequence>MKKNKYSTPLWMLATILAGMLSPMQSAVNGQLGHWLQDGNACAVISFASGLVVMFFIIMARKETRQQFAAIPSLIKNRKVPLWNWFAGLCGAMVVFSEGASASALGVATFQTALISALLLSGLLCDRFGIGVDEKKYFTPYRIIGALFAVIATIFVVSPQWHSTSFILLAILPFLAGLLAGWQPAGNAKVAEATGSMLVSITWNFIVGFCVLGTALAIRVALGHVTVQLPDVWWMYLGGPLGLMSIGLMAILVRGLGLLMLGVASTAGQLLGSVLIDVLIPSLGNTVYLVTIIGTLFALVGAIVTTIPEYRTSKTMKKMEV</sequence>
<feature type="transmembrane region" description="Helical" evidence="1">
    <location>
        <begin position="163"/>
        <end position="182"/>
    </location>
</feature>
<dbReference type="PANTHER" id="PTHR34821">
    <property type="entry name" value="INNER MEMBRANE PROTEIN YDCZ"/>
    <property type="match status" value="1"/>
</dbReference>
<protein>
    <submittedName>
        <fullName evidence="5">DMT family transporter</fullName>
    </submittedName>
    <submittedName>
        <fullName evidence="9">Inner membrane protein</fullName>
    </submittedName>
</protein>
<feature type="transmembrane region" description="Helical" evidence="1">
    <location>
        <begin position="80"/>
        <end position="97"/>
    </location>
</feature>
<keyword evidence="1" id="KW-0472">Membrane</keyword>
<evidence type="ECO:0000313" key="15">
    <source>
        <dbReference type="Proteomes" id="UP000291778"/>
    </source>
</evidence>
<reference evidence="2" key="9">
    <citation type="submission" date="2024-02" db="EMBL/GenBank/DDBJ databases">
        <authorList>
            <consortium name="Clinical and Environmental Microbiology Branch: Whole genome sequencing antimicrobial resistance pathogens in the healthcare setting"/>
        </authorList>
    </citation>
    <scope>NUCLEOTIDE SEQUENCE</scope>
    <source>
        <strain evidence="2">1924188</strain>
    </source>
</reference>
<proteinExistence type="predicted"/>
<evidence type="ECO:0000313" key="16">
    <source>
        <dbReference type="Proteomes" id="UP000471490"/>
    </source>
</evidence>
<evidence type="ECO:0000313" key="6">
    <source>
        <dbReference type="EMBL" id="RIB38350.1"/>
    </source>
</evidence>
<reference evidence="10" key="8">
    <citation type="journal article" date="2023" name="Microorganisms">
        <title>Comparative Genomic Analysis of ST131 Subclade C2 of ESBL-Producing E. coli Isolates from Patients with Recurrent and Sporadic Urinary Tract Infections.</title>
        <authorList>
            <person name="Jaen-Luchoro D."/>
            <person name="Kahnamouei A."/>
            <person name="Yazdanshenas S."/>
            <person name="Lindblom A."/>
            <person name="Samuelsson E."/>
            <person name="Ahren C."/>
            <person name="Karami N."/>
        </authorList>
    </citation>
    <scope>NUCLEOTIDE SEQUENCE</scope>
    <source>
        <strain evidence="10">S7</strain>
    </source>
</reference>
<dbReference type="EMBL" id="CP146670">
    <property type="protein sequence ID" value="WWX69741.1"/>
    <property type="molecule type" value="Genomic_DNA"/>
</dbReference>
<reference evidence="6 13" key="1">
    <citation type="journal article" date="2018" name="BMC Microbiol.">
        <title>Genome sequencing of strains of the most prevalent clonal group of O1:K1:H7 Escherichia coli that causes neonatal meningitis in France.</title>
        <authorList>
            <person name="Geslain G."/>
            <person name="Birgy A."/>
            <person name="Adiba S."/>
            <person name="Magnan M."/>
            <person name="Courroux C."/>
            <person name="Levy C."/>
            <person name="Cohen R."/>
            <person name="Bidet P."/>
            <person name="Bonacorsi S."/>
        </authorList>
    </citation>
    <scope>NUCLEOTIDE SEQUENCE [LARGE SCALE GENOMIC DNA]</scope>
    <source>
        <strain evidence="6 13">S308</strain>
    </source>
</reference>
<dbReference type="EMBL" id="SERV01000033">
    <property type="protein sequence ID" value="RYL76749.1"/>
    <property type="molecule type" value="Genomic_DNA"/>
</dbReference>
<keyword evidence="1" id="KW-1133">Transmembrane helix</keyword>
<evidence type="ECO:0000313" key="3">
    <source>
        <dbReference type="EMBL" id="HAH4526864.1"/>
    </source>
</evidence>
<dbReference type="SUPFAM" id="SSF103473">
    <property type="entry name" value="MFS general substrate transporter"/>
    <property type="match status" value="1"/>
</dbReference>
<evidence type="ECO:0000313" key="10">
    <source>
        <dbReference type="EMBL" id="WLM94032.1"/>
    </source>
</evidence>
<reference evidence="9 12" key="3">
    <citation type="submission" date="2018-06" db="EMBL/GenBank/DDBJ databases">
        <authorList>
            <consortium name="Pathogen Informatics"/>
            <person name="Doyle S."/>
        </authorList>
    </citation>
    <scope>NUCLEOTIDE SEQUENCE [LARGE SCALE GENOMIC DNA]</scope>
    <source>
        <strain evidence="9 12">NCTC9075</strain>
    </source>
</reference>
<dbReference type="PANTHER" id="PTHR34821:SF2">
    <property type="entry name" value="INNER MEMBRANE PROTEIN YDCZ"/>
    <property type="match status" value="1"/>
</dbReference>
<reference evidence="3" key="2">
    <citation type="journal article" date="2018" name="Genome Biol.">
        <title>SKESA: strategic k-mer extension for scrupulous assemblies.</title>
        <authorList>
            <person name="Souvorov A."/>
            <person name="Agarwala R."/>
            <person name="Lipman D.J."/>
        </authorList>
    </citation>
    <scope>NUCLEOTIDE SEQUENCE [LARGE SCALE GENOMIC DNA]</scope>
    <source>
        <strain evidence="4">C0382</strain>
        <strain evidence="3">EC00763</strain>
    </source>
</reference>
<dbReference type="AlphaFoldDB" id="A0A061Y8W9"/>
<feature type="transmembrane region" description="Helical" evidence="1">
    <location>
        <begin position="137"/>
        <end position="157"/>
    </location>
</feature>
<dbReference type="EMBL" id="SCJN01000206">
    <property type="protein sequence ID" value="RXD12208.1"/>
    <property type="molecule type" value="Genomic_DNA"/>
</dbReference>
<evidence type="ECO:0000313" key="14">
    <source>
        <dbReference type="Proteomes" id="UP000288730"/>
    </source>
</evidence>
<reference evidence="7 14" key="4">
    <citation type="submission" date="2019-01" db="EMBL/GenBank/DDBJ databases">
        <title>Genomic analysis of febrile catheter-associated UTI E. coli isolates.</title>
        <authorList>
            <person name="Potter R."/>
            <person name="Zou Z."/>
            <person name="Henderson J."/>
            <person name="Dantas G."/>
        </authorList>
    </citation>
    <scope>NUCLEOTIDE SEQUENCE [LARGE SCALE GENOMIC DNA]</scope>
    <source>
        <strain evidence="7 14">29_CAASB</strain>
    </source>
</reference>
<dbReference type="EMBL" id="DABCJL010000013">
    <property type="protein sequence ID" value="HAH7770891.1"/>
    <property type="molecule type" value="Genomic_DNA"/>
</dbReference>
<evidence type="ECO:0000256" key="1">
    <source>
        <dbReference type="SAM" id="Phobius"/>
    </source>
</evidence>
<dbReference type="EMBL" id="QXHA01001799">
    <property type="protein sequence ID" value="RIB38350.1"/>
    <property type="molecule type" value="Genomic_DNA"/>
</dbReference>
<dbReference type="EMBL" id="UGEM01000004">
    <property type="protein sequence ID" value="STP19277.1"/>
    <property type="molecule type" value="Genomic_DNA"/>
</dbReference>
<dbReference type="Proteomes" id="UP001383096">
    <property type="component" value="Chromosome"/>
</dbReference>
<evidence type="ECO:0000313" key="7">
    <source>
        <dbReference type="EMBL" id="RXD12208.1"/>
    </source>
</evidence>
<dbReference type="Proteomes" id="UP000471490">
    <property type="component" value="Unassembled WGS sequence"/>
</dbReference>
<accession>A0A061Y8W9</accession>
<dbReference type="InterPro" id="IPR006750">
    <property type="entry name" value="YdcZ"/>
</dbReference>
<reference evidence="8 15" key="5">
    <citation type="submission" date="2019-02" db="EMBL/GenBank/DDBJ databases">
        <authorList>
            <person name="Slukin P."/>
            <person name="Fursova N."/>
            <person name="Ermolenko Z."/>
            <person name="Mayskaya N."/>
            <person name="Kislichkina A."/>
            <person name="Mukhina T."/>
            <person name="Sizova A."/>
            <person name="Bogun A."/>
        </authorList>
    </citation>
    <scope>NUCLEOTIDE SEQUENCE [LARGE SCALE GENOMIC DNA]</scope>
    <source>
        <strain evidence="8">SCPM-O-B-8431</strain>
        <strain evidence="15">SCPM-O-B-8431(U15)</strain>
    </source>
</reference>
<evidence type="ECO:0000313" key="4">
    <source>
        <dbReference type="EMBL" id="HAH7770891.1"/>
    </source>
</evidence>
<evidence type="ECO:0000313" key="2">
    <source>
        <dbReference type="EMBL" id="EMJ5255676.1"/>
    </source>
</evidence>
<dbReference type="Proteomes" id="UP000843571">
    <property type="component" value="Unassembled WGS sequence"/>
</dbReference>
<dbReference type="RefSeq" id="WP_000739817.1">
    <property type="nucleotide sequence ID" value="NZ_AP018784.2"/>
</dbReference>
<keyword evidence="1" id="KW-0812">Transmembrane</keyword>
<dbReference type="EMBL" id="DABBJX010000048">
    <property type="protein sequence ID" value="HAH4526864.1"/>
    <property type="molecule type" value="Genomic_DNA"/>
</dbReference>
<dbReference type="EMBL" id="VLTB01000044">
    <property type="protein sequence ID" value="NDR90118.1"/>
    <property type="molecule type" value="Genomic_DNA"/>
</dbReference>
<dbReference type="InterPro" id="IPR036259">
    <property type="entry name" value="MFS_trans_sf"/>
</dbReference>
<feature type="transmembrane region" description="Helical" evidence="1">
    <location>
        <begin position="103"/>
        <end position="125"/>
    </location>
</feature>
<dbReference type="GeneID" id="86946924"/>